<proteinExistence type="predicted"/>
<organism evidence="2 3">
    <name type="scientific">Cnuibacter physcomitrellae</name>
    <dbReference type="NCBI Taxonomy" id="1619308"/>
    <lineage>
        <taxon>Bacteria</taxon>
        <taxon>Bacillati</taxon>
        <taxon>Actinomycetota</taxon>
        <taxon>Actinomycetes</taxon>
        <taxon>Micrococcales</taxon>
        <taxon>Microbacteriaceae</taxon>
        <taxon>Cnuibacter</taxon>
    </lineage>
</organism>
<dbReference type="InterPro" id="IPR039422">
    <property type="entry name" value="MarR/SlyA-like"/>
</dbReference>
<dbReference type="Proteomes" id="UP000192775">
    <property type="component" value="Chromosome"/>
</dbReference>
<protein>
    <recommendedName>
        <fullName evidence="1">HTH marR-type domain-containing protein</fullName>
    </recommendedName>
</protein>
<dbReference type="GO" id="GO:0003700">
    <property type="term" value="F:DNA-binding transcription factor activity"/>
    <property type="evidence" value="ECO:0007669"/>
    <property type="project" value="InterPro"/>
</dbReference>
<dbReference type="SUPFAM" id="SSF46785">
    <property type="entry name" value="Winged helix' DNA-binding domain"/>
    <property type="match status" value="1"/>
</dbReference>
<dbReference type="GO" id="GO:0006950">
    <property type="term" value="P:response to stress"/>
    <property type="evidence" value="ECO:0007669"/>
    <property type="project" value="TreeGrafter"/>
</dbReference>
<gene>
    <name evidence="2" type="ORF">B5808_01805</name>
</gene>
<dbReference type="PANTHER" id="PTHR33164">
    <property type="entry name" value="TRANSCRIPTIONAL REGULATOR, MARR FAMILY"/>
    <property type="match status" value="1"/>
</dbReference>
<reference evidence="2 3" key="1">
    <citation type="submission" date="2017-04" db="EMBL/GenBank/DDBJ databases">
        <authorList>
            <person name="Afonso C.L."/>
            <person name="Miller P.J."/>
            <person name="Scott M.A."/>
            <person name="Spackman E."/>
            <person name="Goraichik I."/>
            <person name="Dimitrov K.M."/>
            <person name="Suarez D.L."/>
            <person name="Swayne D.E."/>
        </authorList>
    </citation>
    <scope>NUCLEOTIDE SEQUENCE [LARGE SCALE GENOMIC DNA]</scope>
    <source>
        <strain evidence="3">XA(T)</strain>
    </source>
</reference>
<keyword evidence="3" id="KW-1185">Reference proteome</keyword>
<dbReference type="SMART" id="SM00347">
    <property type="entry name" value="HTH_MARR"/>
    <property type="match status" value="1"/>
</dbReference>
<evidence type="ECO:0000313" key="2">
    <source>
        <dbReference type="EMBL" id="ARJ04096.1"/>
    </source>
</evidence>
<evidence type="ECO:0000259" key="1">
    <source>
        <dbReference type="PROSITE" id="PS50995"/>
    </source>
</evidence>
<name>A0A1X9LFV7_9MICO</name>
<dbReference type="InterPro" id="IPR000835">
    <property type="entry name" value="HTH_MarR-typ"/>
</dbReference>
<sequence>MRRRLQEAMGMNPSDLHALRMLIAARGAGKSLSPKELAERLGFSSASVTALLNRLERSGHLEREPDAADRRGLIVVSTGATDAEMEARLGRMHAAMMEVASSLGPVEAAAVITTLERLCEALDAPDAP</sequence>
<dbReference type="PANTHER" id="PTHR33164:SF43">
    <property type="entry name" value="HTH-TYPE TRANSCRIPTIONAL REPRESSOR YETL"/>
    <property type="match status" value="1"/>
</dbReference>
<dbReference type="Gene3D" id="1.10.10.10">
    <property type="entry name" value="Winged helix-like DNA-binding domain superfamily/Winged helix DNA-binding domain"/>
    <property type="match status" value="1"/>
</dbReference>
<dbReference type="InterPro" id="IPR036390">
    <property type="entry name" value="WH_DNA-bd_sf"/>
</dbReference>
<dbReference type="InterPro" id="IPR036388">
    <property type="entry name" value="WH-like_DNA-bd_sf"/>
</dbReference>
<evidence type="ECO:0000313" key="3">
    <source>
        <dbReference type="Proteomes" id="UP000192775"/>
    </source>
</evidence>
<dbReference type="Pfam" id="PF12802">
    <property type="entry name" value="MarR_2"/>
    <property type="match status" value="1"/>
</dbReference>
<dbReference type="AlphaFoldDB" id="A0A1X9LFV7"/>
<accession>A0A1X9LFV7</accession>
<dbReference type="KEGG" id="cphy:B5808_01805"/>
<feature type="domain" description="HTH marR-type" evidence="1">
    <location>
        <begin position="1"/>
        <end position="120"/>
    </location>
</feature>
<dbReference type="PRINTS" id="PR00598">
    <property type="entry name" value="HTHMARR"/>
</dbReference>
<dbReference type="STRING" id="1619308.B5808_01805"/>
<dbReference type="EMBL" id="CP020715">
    <property type="protein sequence ID" value="ARJ04096.1"/>
    <property type="molecule type" value="Genomic_DNA"/>
</dbReference>
<dbReference type="PROSITE" id="PS50995">
    <property type="entry name" value="HTH_MARR_2"/>
    <property type="match status" value="1"/>
</dbReference>